<gene>
    <name evidence="2" type="ORF">I303_103812</name>
</gene>
<evidence type="ECO:0000256" key="1">
    <source>
        <dbReference type="SAM" id="MobiDB-lite"/>
    </source>
</evidence>
<sequence>MLAARTARQSFRASRSAQFLGRDIFPHAESSSAPSKRRQYASSAEATAPFYEAEPSAPTSTDINGPKLGGGSKRIIRRNPKAKQAFLRARKLAEAIRSEKSASSPQTQTQVPPTSDRNMGDMNKTTDTDQSFWSDLLTKPTTSESPSAANSNSNTAPTLDDLLSKKPERDPPDPWHPKYPQLYRKIYDSLDSAFVYRQVKSFSTQLGIYHNARASKGGMIKKIMKSWKWVEPRNAPKDPDPFVFDLSPPELFLFVRQEELIESLTHGRDRLTISILPFSEIPQPSSLMSTVRDIDPNKKVLIASGKLKPLMDLSQIIADQKKTLQSTEILPSEINNLRPTDGLLRTISNASGAYVESVPEDRYRITAKSFDEIENAKRLLGVAFLRSEVLPSYRSLDVLLPTPRSFQTQPLRLSLYPFIPSLTESFPWSTLPSIANHTLFRLKKVTEWNSKPAIREIDQKNEKLHLAPYLSFSPTPTNESKTEGQAGPVPKKKPYFPIPSPLNPQEKGEEGGEKRTGEKEFQNLIMDLTAKKGKKRLKLQFGNLLWPVQPKDGRLGTFDNPLPGLWPIETLKNWLLPPSRIETAASARQQAIKPERKPIFTPSLTPSMIQFPLIDGKSKELRRIRYRSVSSSPADPGTPEPASESRFVEFTYTNERSRNEKWQDQYDVALDKLEKSILEEEQRLLHEQSGVQSETQTEGDIESSDPVKAAQEHSTSLAAPTEAEAEGAGGSSLISGSIGPRGETQAEIIPEVGTDAASSDEDDHTRSFEAVFGVIKESDLLIPDRPNDARITSTSTVTLPENKIPEAISNLFEAEQSTKVGTSTFVAPPSTLIIKDEEYTLEYDERVEMIEEAKDVEIAGNTLTLYRRSMRVVEEGLEGKSQPLVYSELECGSTSYGTLPIEFYRELAFMTRDVGPDAGALKRGNILSAFGGGVGWNGSTGI</sequence>
<accession>A0AAJ8KPK5</accession>
<feature type="region of interest" description="Disordered" evidence="1">
    <location>
        <begin position="1"/>
        <end position="178"/>
    </location>
</feature>
<organism evidence="2 3">
    <name type="scientific">Kwoniella dejecticola CBS 10117</name>
    <dbReference type="NCBI Taxonomy" id="1296121"/>
    <lineage>
        <taxon>Eukaryota</taxon>
        <taxon>Fungi</taxon>
        <taxon>Dikarya</taxon>
        <taxon>Basidiomycota</taxon>
        <taxon>Agaricomycotina</taxon>
        <taxon>Tremellomycetes</taxon>
        <taxon>Tremellales</taxon>
        <taxon>Cryptococcaceae</taxon>
        <taxon>Kwoniella</taxon>
    </lineage>
</organism>
<feature type="compositionally biased region" description="Low complexity" evidence="1">
    <location>
        <begin position="731"/>
        <end position="740"/>
    </location>
</feature>
<dbReference type="RefSeq" id="XP_065824923.1">
    <property type="nucleotide sequence ID" value="XM_065968851.1"/>
</dbReference>
<feature type="compositionally biased region" description="Polar residues" evidence="1">
    <location>
        <begin position="101"/>
        <end position="133"/>
    </location>
</feature>
<feature type="compositionally biased region" description="Polar residues" evidence="1">
    <location>
        <begin position="29"/>
        <end position="45"/>
    </location>
</feature>
<feature type="compositionally biased region" description="Polar residues" evidence="1">
    <location>
        <begin position="7"/>
        <end position="17"/>
    </location>
</feature>
<name>A0AAJ8KPK5_9TREE</name>
<reference evidence="2" key="1">
    <citation type="submission" date="2013-07" db="EMBL/GenBank/DDBJ databases">
        <authorList>
            <consortium name="The Broad Institute Genome Sequencing Platform"/>
            <person name="Cuomo C."/>
            <person name="Litvintseva A."/>
            <person name="Chen Y."/>
            <person name="Heitman J."/>
            <person name="Sun S."/>
            <person name="Springer D."/>
            <person name="Dromer F."/>
            <person name="Young S.K."/>
            <person name="Zeng Q."/>
            <person name="Gargeya S."/>
            <person name="Fitzgerald M."/>
            <person name="Abouelleil A."/>
            <person name="Alvarado L."/>
            <person name="Berlin A.M."/>
            <person name="Chapman S.B."/>
            <person name="Dewar J."/>
            <person name="Goldberg J."/>
            <person name="Griggs A."/>
            <person name="Gujja S."/>
            <person name="Hansen M."/>
            <person name="Howarth C."/>
            <person name="Imamovic A."/>
            <person name="Larimer J."/>
            <person name="McCowan C."/>
            <person name="Murphy C."/>
            <person name="Pearson M."/>
            <person name="Priest M."/>
            <person name="Roberts A."/>
            <person name="Saif S."/>
            <person name="Shea T."/>
            <person name="Sykes S."/>
            <person name="Wortman J."/>
            <person name="Nusbaum C."/>
            <person name="Birren B."/>
        </authorList>
    </citation>
    <scope>NUCLEOTIDE SEQUENCE</scope>
    <source>
        <strain evidence="2">CBS 10117</strain>
    </source>
</reference>
<feature type="compositionally biased region" description="Low complexity" evidence="1">
    <location>
        <begin position="140"/>
        <end position="158"/>
    </location>
</feature>
<dbReference type="Proteomes" id="UP000078595">
    <property type="component" value="Chromosome 4"/>
</dbReference>
<reference evidence="2" key="2">
    <citation type="submission" date="2024-02" db="EMBL/GenBank/DDBJ databases">
        <title>Comparative genomics of Cryptococcus and Kwoniella reveals pathogenesis evolution and contrasting modes of karyotype evolution via chromosome fusion or intercentromeric recombination.</title>
        <authorList>
            <person name="Coelho M.A."/>
            <person name="David-Palma M."/>
            <person name="Shea T."/>
            <person name="Bowers K."/>
            <person name="McGinley-Smith S."/>
            <person name="Mohammad A.W."/>
            <person name="Gnirke A."/>
            <person name="Yurkov A.M."/>
            <person name="Nowrousian M."/>
            <person name="Sun S."/>
            <person name="Cuomo C.A."/>
            <person name="Heitman J."/>
        </authorList>
    </citation>
    <scope>NUCLEOTIDE SEQUENCE</scope>
    <source>
        <strain evidence="2">CBS 10117</strain>
    </source>
</reference>
<dbReference type="KEGG" id="kdj:28967530"/>
<feature type="region of interest" description="Disordered" evidence="1">
    <location>
        <begin position="686"/>
        <end position="741"/>
    </location>
</feature>
<feature type="compositionally biased region" description="Basic and acidic residues" evidence="1">
    <location>
        <begin position="162"/>
        <end position="176"/>
    </location>
</feature>
<evidence type="ECO:0000313" key="2">
    <source>
        <dbReference type="EMBL" id="WWC61232.1"/>
    </source>
</evidence>
<protein>
    <submittedName>
        <fullName evidence="2">Uncharacterized protein</fullName>
    </submittedName>
</protein>
<dbReference type="EMBL" id="CP144533">
    <property type="protein sequence ID" value="WWC61232.1"/>
    <property type="molecule type" value="Genomic_DNA"/>
</dbReference>
<dbReference type="GeneID" id="28967530"/>
<feature type="region of interest" description="Disordered" evidence="1">
    <location>
        <begin position="472"/>
        <end position="517"/>
    </location>
</feature>
<proteinExistence type="predicted"/>
<dbReference type="AlphaFoldDB" id="A0AAJ8KPK5"/>
<feature type="compositionally biased region" description="Basic and acidic residues" evidence="1">
    <location>
        <begin position="506"/>
        <end position="517"/>
    </location>
</feature>
<evidence type="ECO:0000313" key="3">
    <source>
        <dbReference type="Proteomes" id="UP000078595"/>
    </source>
</evidence>
<feature type="region of interest" description="Disordered" evidence="1">
    <location>
        <begin position="627"/>
        <end position="647"/>
    </location>
</feature>
<keyword evidence="3" id="KW-1185">Reference proteome</keyword>
<feature type="compositionally biased region" description="Basic and acidic residues" evidence="1">
    <location>
        <begin position="91"/>
        <end position="100"/>
    </location>
</feature>